<evidence type="ECO:0000313" key="3">
    <source>
        <dbReference type="Proteomes" id="UP000765509"/>
    </source>
</evidence>
<dbReference type="AlphaFoldDB" id="A0A9Q3JVD6"/>
<dbReference type="EMBL" id="AVOT02082646">
    <property type="protein sequence ID" value="MBW0568442.1"/>
    <property type="molecule type" value="Genomic_DNA"/>
</dbReference>
<name>A0A9Q3JVD6_9BASI</name>
<comment type="caution">
    <text evidence="2">The sequence shown here is derived from an EMBL/GenBank/DDBJ whole genome shotgun (WGS) entry which is preliminary data.</text>
</comment>
<evidence type="ECO:0000256" key="1">
    <source>
        <dbReference type="SAM" id="MobiDB-lite"/>
    </source>
</evidence>
<sequence>MVINKGLNTNRKFTLLEEMEARRKENQAPIQAIEEKMNQTENTLIPSGSQGLKQPDTPVDLKHSRTSRLVAKSHHYSKLKVVFSRRQG</sequence>
<evidence type="ECO:0000313" key="2">
    <source>
        <dbReference type="EMBL" id="MBW0568442.1"/>
    </source>
</evidence>
<reference evidence="2" key="1">
    <citation type="submission" date="2021-03" db="EMBL/GenBank/DDBJ databases">
        <title>Draft genome sequence of rust myrtle Austropuccinia psidii MF-1, a brazilian biotype.</title>
        <authorList>
            <person name="Quecine M.C."/>
            <person name="Pachon D.M.R."/>
            <person name="Bonatelli M.L."/>
            <person name="Correr F.H."/>
            <person name="Franceschini L.M."/>
            <person name="Leite T.F."/>
            <person name="Margarido G.R.A."/>
            <person name="Almeida C.A."/>
            <person name="Ferrarezi J.A."/>
            <person name="Labate C.A."/>
        </authorList>
    </citation>
    <scope>NUCLEOTIDE SEQUENCE</scope>
    <source>
        <strain evidence="2">MF-1</strain>
    </source>
</reference>
<gene>
    <name evidence="2" type="ORF">O181_108157</name>
</gene>
<proteinExistence type="predicted"/>
<keyword evidence="3" id="KW-1185">Reference proteome</keyword>
<dbReference type="Proteomes" id="UP000765509">
    <property type="component" value="Unassembled WGS sequence"/>
</dbReference>
<feature type="compositionally biased region" description="Polar residues" evidence="1">
    <location>
        <begin position="40"/>
        <end position="52"/>
    </location>
</feature>
<organism evidence="2 3">
    <name type="scientific">Austropuccinia psidii MF-1</name>
    <dbReference type="NCBI Taxonomy" id="1389203"/>
    <lineage>
        <taxon>Eukaryota</taxon>
        <taxon>Fungi</taxon>
        <taxon>Dikarya</taxon>
        <taxon>Basidiomycota</taxon>
        <taxon>Pucciniomycotina</taxon>
        <taxon>Pucciniomycetes</taxon>
        <taxon>Pucciniales</taxon>
        <taxon>Sphaerophragmiaceae</taxon>
        <taxon>Austropuccinia</taxon>
    </lineage>
</organism>
<feature type="region of interest" description="Disordered" evidence="1">
    <location>
        <begin position="40"/>
        <end position="70"/>
    </location>
</feature>
<accession>A0A9Q3JVD6</accession>
<protein>
    <submittedName>
        <fullName evidence="2">Uncharacterized protein</fullName>
    </submittedName>
</protein>